<dbReference type="Pfam" id="PF13460">
    <property type="entry name" value="NAD_binding_10"/>
    <property type="match status" value="1"/>
</dbReference>
<dbReference type="AlphaFoldDB" id="A0A0R2B932"/>
<dbReference type="PANTHER" id="PTHR15020">
    <property type="entry name" value="FLAVIN REDUCTASE-RELATED"/>
    <property type="match status" value="1"/>
</dbReference>
<dbReference type="EMBL" id="AYYR01000043">
    <property type="protein sequence ID" value="KRM75800.1"/>
    <property type="molecule type" value="Genomic_DNA"/>
</dbReference>
<proteinExistence type="predicted"/>
<reference evidence="2 3" key="1">
    <citation type="journal article" date="2015" name="Genome Announc.">
        <title>Expanding the biotechnology potential of lactobacilli through comparative genomics of 213 strains and associated genera.</title>
        <authorList>
            <person name="Sun Z."/>
            <person name="Harris H.M."/>
            <person name="McCann A."/>
            <person name="Guo C."/>
            <person name="Argimon S."/>
            <person name="Zhang W."/>
            <person name="Yang X."/>
            <person name="Jeffery I.B."/>
            <person name="Cooney J.C."/>
            <person name="Kagawa T.F."/>
            <person name="Liu W."/>
            <person name="Song Y."/>
            <person name="Salvetti E."/>
            <person name="Wrobel A."/>
            <person name="Rasinkangas P."/>
            <person name="Parkhill J."/>
            <person name="Rea M.C."/>
            <person name="O'Sullivan O."/>
            <person name="Ritari J."/>
            <person name="Douillard F.P."/>
            <person name="Paul Ross R."/>
            <person name="Yang R."/>
            <person name="Briner A.E."/>
            <person name="Felis G.E."/>
            <person name="de Vos W.M."/>
            <person name="Barrangou R."/>
            <person name="Klaenhammer T.R."/>
            <person name="Caufield P.W."/>
            <person name="Cui Y."/>
            <person name="Zhang H."/>
            <person name="O'Toole P.W."/>
        </authorList>
    </citation>
    <scope>NUCLEOTIDE SEQUENCE [LARGE SCALE GENOMIC DNA]</scope>
    <source>
        <strain evidence="2 3">DSM 20515</strain>
    </source>
</reference>
<dbReference type="InterPro" id="IPR016040">
    <property type="entry name" value="NAD(P)-bd_dom"/>
</dbReference>
<protein>
    <recommendedName>
        <fullName evidence="1">NAD(P)-binding domain-containing protein</fullName>
    </recommendedName>
</protein>
<dbReference type="SUPFAM" id="SSF51735">
    <property type="entry name" value="NAD(P)-binding Rossmann-fold domains"/>
    <property type="match status" value="1"/>
</dbReference>
<dbReference type="PANTHER" id="PTHR15020:SF50">
    <property type="entry name" value="UPF0659 PROTEIN YMR090W"/>
    <property type="match status" value="1"/>
</dbReference>
<comment type="caution">
    <text evidence="2">The sequence shown here is derived from an EMBL/GenBank/DDBJ whole genome shotgun (WGS) entry which is preliminary data.</text>
</comment>
<feature type="domain" description="NAD(P)-binding" evidence="1">
    <location>
        <begin position="7"/>
        <end position="194"/>
    </location>
</feature>
<evidence type="ECO:0000313" key="3">
    <source>
        <dbReference type="Proteomes" id="UP000051845"/>
    </source>
</evidence>
<dbReference type="Proteomes" id="UP000051845">
    <property type="component" value="Unassembled WGS sequence"/>
</dbReference>
<organism evidence="2 3">
    <name type="scientific">Secundilactobacillus collinoides DSM 20515 = JCM 1123</name>
    <dbReference type="NCBI Taxonomy" id="1423733"/>
    <lineage>
        <taxon>Bacteria</taxon>
        <taxon>Bacillati</taxon>
        <taxon>Bacillota</taxon>
        <taxon>Bacilli</taxon>
        <taxon>Lactobacillales</taxon>
        <taxon>Lactobacillaceae</taxon>
        <taxon>Secundilactobacillus</taxon>
    </lineage>
</organism>
<dbReference type="STRING" id="33960.TY91_10440"/>
<dbReference type="PATRIC" id="fig|1423733.4.peg.2048"/>
<sequence>MKILVIGAHGRVGQRIVNQLNDNGDDVLAGLRDEKQFNTFTGAHITPTLLDIQQITVADLTQLMTGADAVVFSAGAGGGGYDRTMLIDLDGAVKAMQATEQAGIKRFIMVSAMGTGSRATWADAIRPYYAAKFYADHWLINDTNLAYTILRPSTLSDEAGTGKITVNAQDKLEDGAKTVSRDDVAKAAVVALHDDKTIKQIISFTGGDTAIETAVDSLG</sequence>
<gene>
    <name evidence="2" type="ORF">FC82_GL001947</name>
</gene>
<dbReference type="Gene3D" id="3.40.50.720">
    <property type="entry name" value="NAD(P)-binding Rossmann-like Domain"/>
    <property type="match status" value="1"/>
</dbReference>
<evidence type="ECO:0000259" key="1">
    <source>
        <dbReference type="Pfam" id="PF13460"/>
    </source>
</evidence>
<evidence type="ECO:0000313" key="2">
    <source>
        <dbReference type="EMBL" id="KRM75800.1"/>
    </source>
</evidence>
<dbReference type="InterPro" id="IPR036291">
    <property type="entry name" value="NAD(P)-bd_dom_sf"/>
</dbReference>
<name>A0A0R2B932_SECCO</name>
<accession>A0A0R2B932</accession>
<dbReference type="CDD" id="cd05243">
    <property type="entry name" value="SDR_a5"/>
    <property type="match status" value="1"/>
</dbReference>
<dbReference type="RefSeq" id="WP_054758944.1">
    <property type="nucleotide sequence ID" value="NZ_AYYR01000043.1"/>
</dbReference>